<accession>A0A1H6M1Q4</accession>
<proteinExistence type="predicted"/>
<dbReference type="SUPFAM" id="SSF53448">
    <property type="entry name" value="Nucleotide-diphospho-sugar transferases"/>
    <property type="match status" value="1"/>
</dbReference>
<evidence type="ECO:0000313" key="2">
    <source>
        <dbReference type="EMBL" id="SEH95134.1"/>
    </source>
</evidence>
<dbReference type="GO" id="GO:0016740">
    <property type="term" value="F:transferase activity"/>
    <property type="evidence" value="ECO:0007669"/>
    <property type="project" value="UniProtKB-KW"/>
</dbReference>
<feature type="domain" description="Glycosyltransferase 2-like" evidence="1">
    <location>
        <begin position="11"/>
        <end position="127"/>
    </location>
</feature>
<dbReference type="Gene3D" id="3.90.550.10">
    <property type="entry name" value="Spore Coat Polysaccharide Biosynthesis Protein SpsA, Chain A"/>
    <property type="match status" value="1"/>
</dbReference>
<sequence length="298" mass="34645">MSQLKVINKEMTSDIKVVVSDNNSTDIEGYKNIEKYCTDNNLTYNRNATNLLADTNIVSGFLHANKGNYLWILSDDDILMEGSILKIREILNYDIDVLFFTVKDREDIEFQNWDQKEFFKSALKNPDGSGLISYVIYKTDFIKTSIPVGFQYIYTCFAHLAVLIDSFKNKEAKICRISEKKIFSPQIEAPAAMQEWYSKSYFGYVLLAELFKEDIKKSFLNDWTNIVNLTLWPIKSKDKIAEVNRIYAEGYIKNNISFYGIFEFKLLVCKVFLSPIIMFIKKFLPKIYSSIRSLVKYG</sequence>
<gene>
    <name evidence="2" type="ORF">BAZSYMA_ACONTIG00778_1</name>
</gene>
<reference evidence="3" key="1">
    <citation type="submission" date="2016-06" db="EMBL/GenBank/DDBJ databases">
        <authorList>
            <person name="Petersen J."/>
            <person name="Sayavedra L."/>
        </authorList>
    </citation>
    <scope>NUCLEOTIDE SEQUENCE [LARGE SCALE GENOMIC DNA]</scope>
    <source>
        <strain evidence="3">BazSymA</strain>
    </source>
</reference>
<dbReference type="EMBL" id="CDSC02000360">
    <property type="protein sequence ID" value="SEH95134.1"/>
    <property type="molecule type" value="Genomic_DNA"/>
</dbReference>
<organism evidence="2 3">
    <name type="scientific">Bathymodiolus azoricus thioautotrophic gill symbiont</name>
    <dbReference type="NCBI Taxonomy" id="235205"/>
    <lineage>
        <taxon>Bacteria</taxon>
        <taxon>Pseudomonadati</taxon>
        <taxon>Pseudomonadota</taxon>
        <taxon>Gammaproteobacteria</taxon>
        <taxon>sulfur-oxidizing symbionts</taxon>
    </lineage>
</organism>
<keyword evidence="2" id="KW-0808">Transferase</keyword>
<dbReference type="InterPro" id="IPR001173">
    <property type="entry name" value="Glyco_trans_2-like"/>
</dbReference>
<dbReference type="AlphaFoldDB" id="A0A1H6M1Q4"/>
<dbReference type="Proteomes" id="UP000198988">
    <property type="component" value="Unassembled WGS sequence"/>
</dbReference>
<evidence type="ECO:0000313" key="3">
    <source>
        <dbReference type="Proteomes" id="UP000198988"/>
    </source>
</evidence>
<dbReference type="InterPro" id="IPR029044">
    <property type="entry name" value="Nucleotide-diphossugar_trans"/>
</dbReference>
<dbReference type="Pfam" id="PF00535">
    <property type="entry name" value="Glycos_transf_2"/>
    <property type="match status" value="1"/>
</dbReference>
<evidence type="ECO:0000259" key="1">
    <source>
        <dbReference type="Pfam" id="PF00535"/>
    </source>
</evidence>
<name>A0A1H6M1Q4_9GAMM</name>
<protein>
    <submittedName>
        <fullName evidence="2">Protein containing Glycosyl transferase, family2 domain</fullName>
    </submittedName>
</protein>